<gene>
    <name evidence="3" type="ORF">CAMP_LOCUS12476</name>
</gene>
<evidence type="ECO:0000259" key="2">
    <source>
        <dbReference type="PROSITE" id="PS50011"/>
    </source>
</evidence>
<dbReference type="OrthoDB" id="194358at2759"/>
<dbReference type="InterPro" id="IPR000719">
    <property type="entry name" value="Prot_kinase_dom"/>
</dbReference>
<dbReference type="GO" id="GO:0004672">
    <property type="term" value="F:protein kinase activity"/>
    <property type="evidence" value="ECO:0007669"/>
    <property type="project" value="InterPro"/>
</dbReference>
<reference evidence="3" key="1">
    <citation type="submission" date="2022-11" db="EMBL/GenBank/DDBJ databases">
        <authorList>
            <person name="Kikuchi T."/>
        </authorList>
    </citation>
    <scope>NUCLEOTIDE SEQUENCE</scope>
    <source>
        <strain evidence="3">PS1010</strain>
    </source>
</reference>
<feature type="binding site" evidence="1">
    <location>
        <position position="153"/>
    </location>
    <ligand>
        <name>ATP</name>
        <dbReference type="ChEBI" id="CHEBI:30616"/>
    </ligand>
</feature>
<feature type="domain" description="Protein kinase" evidence="2">
    <location>
        <begin position="122"/>
        <end position="403"/>
    </location>
</feature>
<proteinExistence type="predicted"/>
<protein>
    <recommendedName>
        <fullName evidence="2">Protein kinase domain-containing protein</fullName>
    </recommendedName>
</protein>
<keyword evidence="1" id="KW-0067">ATP-binding</keyword>
<dbReference type="EMBL" id="CANHGI010000004">
    <property type="protein sequence ID" value="CAI5449839.1"/>
    <property type="molecule type" value="Genomic_DNA"/>
</dbReference>
<dbReference type="Pfam" id="PF00069">
    <property type="entry name" value="Pkinase"/>
    <property type="match status" value="1"/>
</dbReference>
<dbReference type="Gene3D" id="1.10.510.10">
    <property type="entry name" value="Transferase(Phosphotransferase) domain 1"/>
    <property type="match status" value="1"/>
</dbReference>
<dbReference type="PANTHER" id="PTHR11909">
    <property type="entry name" value="CASEIN KINASE-RELATED"/>
    <property type="match status" value="1"/>
</dbReference>
<sequence>MKERLMQHAEPVVYLVVPEGFKKIVDLLYPMTYESAPDYSKIFEILDEICQTNNFDKTKCDWVGKFNNSMVSQKAIDDAANKTEDNICSGADDFEFGPKKKPKITRKMMNPGDQIKNGRFVWKIVNLLGSGGFGDVYRVFSETDKKKKNYALKTESEDGKKMMLRLKVEMQVLMAIQDDRKTNKKAVNKHFVEFVDRGKSDELKCKFIVMSIVGPSLDDCRKKYRVDLSHRSTPYNIAIQTLEAVRDLHNLGFLHRDIKPANFAVGIGSEEPVVYMLDFGICRMFIDPKTKIHRAPRKKVKFLGTLRFASRACLKCEDQGRKDDLECWLYMVFDILDEDDGIPWKNISDRDKILGVKMAFFLMKLSIVYENISRQMKTIVKYVDSLEYQSTPDYEYIIKSLLAVAEHCKCPVKDRRKVEWAGKLRKEDLEAIKRFDENSDDESEESAGSNESE</sequence>
<organism evidence="3 4">
    <name type="scientific">Caenorhabditis angaria</name>
    <dbReference type="NCBI Taxonomy" id="860376"/>
    <lineage>
        <taxon>Eukaryota</taxon>
        <taxon>Metazoa</taxon>
        <taxon>Ecdysozoa</taxon>
        <taxon>Nematoda</taxon>
        <taxon>Chromadorea</taxon>
        <taxon>Rhabditida</taxon>
        <taxon>Rhabditina</taxon>
        <taxon>Rhabditomorpha</taxon>
        <taxon>Rhabditoidea</taxon>
        <taxon>Rhabditidae</taxon>
        <taxon>Peloderinae</taxon>
        <taxon>Caenorhabditis</taxon>
    </lineage>
</organism>
<dbReference type="FunFam" id="1.10.510.10:FF:001146">
    <property type="entry name" value="Protein CBG08226"/>
    <property type="match status" value="1"/>
</dbReference>
<dbReference type="PROSITE" id="PS00107">
    <property type="entry name" value="PROTEIN_KINASE_ATP"/>
    <property type="match status" value="1"/>
</dbReference>
<evidence type="ECO:0000256" key="1">
    <source>
        <dbReference type="PROSITE-ProRule" id="PRU10141"/>
    </source>
</evidence>
<evidence type="ECO:0000313" key="3">
    <source>
        <dbReference type="EMBL" id="CAI5449839.1"/>
    </source>
</evidence>
<name>A0A9P1IRQ5_9PELO</name>
<accession>A0A9P1IRQ5</accession>
<keyword evidence="4" id="KW-1185">Reference proteome</keyword>
<dbReference type="AlphaFoldDB" id="A0A9P1IRQ5"/>
<dbReference type="Proteomes" id="UP001152747">
    <property type="component" value="Unassembled WGS sequence"/>
</dbReference>
<dbReference type="InterPro" id="IPR017441">
    <property type="entry name" value="Protein_kinase_ATP_BS"/>
</dbReference>
<dbReference type="PROSITE" id="PS50011">
    <property type="entry name" value="PROTEIN_KINASE_DOM"/>
    <property type="match status" value="1"/>
</dbReference>
<dbReference type="GO" id="GO:0005524">
    <property type="term" value="F:ATP binding"/>
    <property type="evidence" value="ECO:0007669"/>
    <property type="project" value="UniProtKB-UniRule"/>
</dbReference>
<dbReference type="InterPro" id="IPR050235">
    <property type="entry name" value="CK1_Ser-Thr_kinase"/>
</dbReference>
<evidence type="ECO:0000313" key="4">
    <source>
        <dbReference type="Proteomes" id="UP001152747"/>
    </source>
</evidence>
<keyword evidence="1" id="KW-0547">Nucleotide-binding</keyword>
<dbReference type="SMART" id="SM00220">
    <property type="entry name" value="S_TKc"/>
    <property type="match status" value="1"/>
</dbReference>
<dbReference type="InterPro" id="IPR011009">
    <property type="entry name" value="Kinase-like_dom_sf"/>
</dbReference>
<comment type="caution">
    <text evidence="3">The sequence shown here is derived from an EMBL/GenBank/DDBJ whole genome shotgun (WGS) entry which is preliminary data.</text>
</comment>
<dbReference type="SUPFAM" id="SSF56112">
    <property type="entry name" value="Protein kinase-like (PK-like)"/>
    <property type="match status" value="1"/>
</dbReference>